<keyword evidence="1" id="KW-0418">Kinase</keyword>
<sequence>MNSPTLYIFSGLPAVGKSTLAQLLSQRMQIMYIRIDTVEQNLQDMYGSDVKNRGYLLSHRIIEDNLSLGLSAISDSCNTLEFVRREWESVARRSGAKFVHIEVVCSDLVEHENRAKNRNITVENLVPPSWTQIQERAYEPWSAEVITVDTAGKSVESSYQELQSKLIL</sequence>
<evidence type="ECO:0000313" key="1">
    <source>
        <dbReference type="EMBL" id="ODA36274.1"/>
    </source>
</evidence>
<dbReference type="AlphaFoldDB" id="A0A1C3EST4"/>
<dbReference type="PANTHER" id="PTHR37807:SF3">
    <property type="entry name" value="OS07G0160300 PROTEIN"/>
    <property type="match status" value="1"/>
</dbReference>
<dbReference type="PANTHER" id="PTHR37807">
    <property type="entry name" value="OS07G0160300 PROTEIN"/>
    <property type="match status" value="1"/>
</dbReference>
<dbReference type="Proteomes" id="UP000094936">
    <property type="component" value="Unassembled WGS sequence"/>
</dbReference>
<dbReference type="OrthoDB" id="3819922at2"/>
<reference evidence="1 2" key="1">
    <citation type="submission" date="2016-05" db="EMBL/GenBank/DDBJ databases">
        <title>Genomic Taxonomy of the Vibrionaceae.</title>
        <authorList>
            <person name="Gomez-Gil B."/>
            <person name="Enciso-Ibarra J."/>
        </authorList>
    </citation>
    <scope>NUCLEOTIDE SEQUENCE [LARGE SCALE GENOMIC DNA]</scope>
    <source>
        <strain evidence="1 2">CAIM 1920</strain>
    </source>
</reference>
<keyword evidence="2" id="KW-1185">Reference proteome</keyword>
<comment type="caution">
    <text evidence="1">The sequence shown here is derived from an EMBL/GenBank/DDBJ whole genome shotgun (WGS) entry which is preliminary data.</text>
</comment>
<protein>
    <submittedName>
        <fullName evidence="1">Kinase</fullName>
    </submittedName>
</protein>
<dbReference type="EMBL" id="LYBM01000001">
    <property type="protein sequence ID" value="ODA36274.1"/>
    <property type="molecule type" value="Genomic_DNA"/>
</dbReference>
<organism evidence="1 2">
    <name type="scientific">Veronia pacifica</name>
    <dbReference type="NCBI Taxonomy" id="1080227"/>
    <lineage>
        <taxon>Bacteria</taxon>
        <taxon>Pseudomonadati</taxon>
        <taxon>Pseudomonadota</taxon>
        <taxon>Gammaproteobacteria</taxon>
        <taxon>Vibrionales</taxon>
        <taxon>Vibrionaceae</taxon>
        <taxon>Veronia</taxon>
    </lineage>
</organism>
<dbReference type="STRING" id="1080227.A8L45_01355"/>
<dbReference type="GO" id="GO:0016301">
    <property type="term" value="F:kinase activity"/>
    <property type="evidence" value="ECO:0007669"/>
    <property type="project" value="UniProtKB-KW"/>
</dbReference>
<dbReference type="Pfam" id="PF13671">
    <property type="entry name" value="AAA_33"/>
    <property type="match status" value="1"/>
</dbReference>
<dbReference type="RefSeq" id="WP_068898422.1">
    <property type="nucleotide sequence ID" value="NZ_JBHUIF010000002.1"/>
</dbReference>
<dbReference type="InterPro" id="IPR027417">
    <property type="entry name" value="P-loop_NTPase"/>
</dbReference>
<keyword evidence="1" id="KW-0808">Transferase</keyword>
<proteinExistence type="predicted"/>
<evidence type="ECO:0000313" key="2">
    <source>
        <dbReference type="Proteomes" id="UP000094936"/>
    </source>
</evidence>
<accession>A0A1C3EST4</accession>
<dbReference type="SUPFAM" id="SSF52540">
    <property type="entry name" value="P-loop containing nucleoside triphosphate hydrolases"/>
    <property type="match status" value="1"/>
</dbReference>
<dbReference type="Gene3D" id="3.40.50.300">
    <property type="entry name" value="P-loop containing nucleotide triphosphate hydrolases"/>
    <property type="match status" value="1"/>
</dbReference>
<name>A0A1C3EST4_9GAMM</name>
<gene>
    <name evidence="1" type="ORF">A8L45_01355</name>
</gene>